<dbReference type="GO" id="GO:0004386">
    <property type="term" value="F:helicase activity"/>
    <property type="evidence" value="ECO:0007669"/>
    <property type="project" value="UniProtKB-KW"/>
</dbReference>
<dbReference type="Proteomes" id="UP000240325">
    <property type="component" value="Segment"/>
</dbReference>
<dbReference type="Pfam" id="PF13156">
    <property type="entry name" value="Mrr_cat_2"/>
    <property type="match status" value="1"/>
</dbReference>
<dbReference type="SUPFAM" id="SSF52540">
    <property type="entry name" value="P-loop containing nucleoside triphosphate hydrolases"/>
    <property type="match status" value="1"/>
</dbReference>
<dbReference type="SMART" id="SM00487">
    <property type="entry name" value="DEXDc"/>
    <property type="match status" value="1"/>
</dbReference>
<dbReference type="GO" id="GO:0016787">
    <property type="term" value="F:hydrolase activity"/>
    <property type="evidence" value="ECO:0007669"/>
    <property type="project" value="UniProtKB-KW"/>
</dbReference>
<evidence type="ECO:0000259" key="5">
    <source>
        <dbReference type="PROSITE" id="PS51192"/>
    </source>
</evidence>
<dbReference type="CDD" id="cd18785">
    <property type="entry name" value="SF2_C"/>
    <property type="match status" value="1"/>
</dbReference>
<dbReference type="InterPro" id="IPR001650">
    <property type="entry name" value="Helicase_C-like"/>
</dbReference>
<evidence type="ECO:0000256" key="3">
    <source>
        <dbReference type="ARBA" id="ARBA00022806"/>
    </source>
</evidence>
<organism evidence="7">
    <name type="scientific">Bodo saltans virus</name>
    <dbReference type="NCBI Taxonomy" id="2024608"/>
    <lineage>
        <taxon>Viruses</taxon>
        <taxon>Varidnaviria</taxon>
        <taxon>Bamfordvirae</taxon>
        <taxon>Nucleocytoviricota</taxon>
        <taxon>Megaviricetes</taxon>
        <taxon>Imitervirales</taxon>
        <taxon>Mimiviridae</taxon>
        <taxon>Klosneuvirinae</taxon>
        <taxon>Theiavirus</taxon>
        <taxon>Theiavirus salishense</taxon>
    </lineage>
</organism>
<keyword evidence="4" id="KW-0067">ATP-binding</keyword>
<dbReference type="InterPro" id="IPR027417">
    <property type="entry name" value="P-loop_NTPase"/>
</dbReference>
<evidence type="ECO:0000256" key="1">
    <source>
        <dbReference type="ARBA" id="ARBA00022741"/>
    </source>
</evidence>
<dbReference type="PROSITE" id="PS51194">
    <property type="entry name" value="HELICASE_CTER"/>
    <property type="match status" value="1"/>
</dbReference>
<keyword evidence="3 7" id="KW-0347">Helicase</keyword>
<proteinExistence type="predicted"/>
<dbReference type="GO" id="GO:0005524">
    <property type="term" value="F:ATP binding"/>
    <property type="evidence" value="ECO:0007669"/>
    <property type="project" value="UniProtKB-KW"/>
</dbReference>
<dbReference type="GO" id="GO:0003677">
    <property type="term" value="F:DNA binding"/>
    <property type="evidence" value="ECO:0007669"/>
    <property type="project" value="InterPro"/>
</dbReference>
<dbReference type="SMART" id="SM00490">
    <property type="entry name" value="HELICc"/>
    <property type="match status" value="1"/>
</dbReference>
<feature type="domain" description="Helicase C-terminal" evidence="6">
    <location>
        <begin position="454"/>
        <end position="619"/>
    </location>
</feature>
<keyword evidence="8" id="KW-1185">Reference proteome</keyword>
<dbReference type="InterPro" id="IPR006935">
    <property type="entry name" value="Helicase/UvrB_N"/>
</dbReference>
<evidence type="ECO:0000256" key="4">
    <source>
        <dbReference type="ARBA" id="ARBA00022840"/>
    </source>
</evidence>
<accession>A0A2H4UVA3</accession>
<dbReference type="PANTHER" id="PTHR47396">
    <property type="entry name" value="TYPE I RESTRICTION ENZYME ECOKI R PROTEIN"/>
    <property type="match status" value="1"/>
</dbReference>
<dbReference type="Pfam" id="PF04851">
    <property type="entry name" value="ResIII"/>
    <property type="match status" value="1"/>
</dbReference>
<protein>
    <submittedName>
        <fullName evidence="7">DEXDc helicase</fullName>
    </submittedName>
</protein>
<evidence type="ECO:0000256" key="2">
    <source>
        <dbReference type="ARBA" id="ARBA00022801"/>
    </source>
</evidence>
<dbReference type="InterPro" id="IPR039442">
    <property type="entry name" value="Mrr-like_dom"/>
</dbReference>
<dbReference type="PANTHER" id="PTHR47396:SF1">
    <property type="entry name" value="ATP-DEPENDENT HELICASE IRC3-RELATED"/>
    <property type="match status" value="1"/>
</dbReference>
<reference evidence="7" key="1">
    <citation type="journal article" date="2017" name="Elife">
        <title>The kinetoplastid-infecting Bodo saltans virus (BsV), a window into the most abundant giant viruses in the sea.</title>
        <authorList>
            <person name="Deeg C.M."/>
            <person name="Chow C.-E.T."/>
            <person name="Suttle C.A."/>
        </authorList>
    </citation>
    <scope>NUCLEOTIDE SEQUENCE</scope>
    <source>
        <strain evidence="7">NG1</strain>
    </source>
</reference>
<sequence>MNWEKFKYNFVELIENNNITKFHDFYKSLTTMTNEDKGNYFEYFCKLYFTLETINKDKYKEIYLYTEISPKLKKKLNLPTKDKGIDAIVIDYDDNIYAIQCKFRTNYNKTIPFGELSTFPALTFGTDVKIDGGIFFSNCSDVCNELKNDKYMHTLFNALDDKCNELFWKNAKEYIGEKPLTKYKLKSPLSHQKNIVFDGKQHFIKEKDGRLYLACGTGKTFIGYWLSVKELGYTKIFIVVPSLYLLSQTYETWMMETQYEKEKFHFILIGSDLDNKEELLCEYKPTTDKNKIQDELEEFNKVVVIMTYNSSELLINVCKKLDYKFEMGIFDEAHRTVGEEDKCFTKIMSSEISEKRLFMTATEKIYNIDRSKKSDEERETILSMDNEKVYGKVIYKYSMRQAIEDCVLVDYRLIAPFINSKKYDEQILNNQFVNEEDIMFDTRTILTGLMIISSMEEFKFKHLLVFSNTNNRARKIMEFIELYLNKSEHSLKDILNCKYLSGNDSMNKRKGEVKEFEDCECGIISSARIFGEGIDIKICDAICFADCKSSSVDIVQYVGRCLRKCDTIPNKLSYVLVPFVLEEDSEFFNYDNQSYVKLRKILKTIGTTDEMVTEKFILMDCNERNYKSVDKSKSDVKYENNGKIDIKEFTKNILSKVFDKTGDAIDRTRNILIFENKKRYENKEELIDTKEKIINYLESRGIKEEPQNIKNWIKYSLGEKLFEIIKNNYHYSKNEILNACEKINICDFAEYKKKKNADIKLPSYEYINDGFYYDLDPKFNLIVLLKKSQYSEF</sequence>
<dbReference type="EMBL" id="MF782455">
    <property type="protein sequence ID" value="ATZ80852.1"/>
    <property type="molecule type" value="Genomic_DNA"/>
</dbReference>
<dbReference type="InterPro" id="IPR050742">
    <property type="entry name" value="Helicase_Restrict-Modif_Enz"/>
</dbReference>
<keyword evidence="2" id="KW-0378">Hydrolase</keyword>
<dbReference type="Gene3D" id="3.40.50.300">
    <property type="entry name" value="P-loop containing nucleotide triphosphate hydrolases"/>
    <property type="match status" value="2"/>
</dbReference>
<gene>
    <name evidence="7" type="ORF">BMW23_0806</name>
</gene>
<dbReference type="Pfam" id="PF00271">
    <property type="entry name" value="Helicase_C"/>
    <property type="match status" value="1"/>
</dbReference>
<evidence type="ECO:0000313" key="8">
    <source>
        <dbReference type="Proteomes" id="UP000240325"/>
    </source>
</evidence>
<evidence type="ECO:0000313" key="7">
    <source>
        <dbReference type="EMBL" id="ATZ80852.1"/>
    </source>
</evidence>
<evidence type="ECO:0000259" key="6">
    <source>
        <dbReference type="PROSITE" id="PS51194"/>
    </source>
</evidence>
<dbReference type="InterPro" id="IPR014001">
    <property type="entry name" value="Helicase_ATP-bd"/>
</dbReference>
<keyword evidence="1" id="KW-0547">Nucleotide-binding</keyword>
<dbReference type="PROSITE" id="PS51192">
    <property type="entry name" value="HELICASE_ATP_BIND_1"/>
    <property type="match status" value="1"/>
</dbReference>
<name>A0A2H4UVA3_9VIRU</name>
<feature type="domain" description="Helicase ATP-binding" evidence="5">
    <location>
        <begin position="200"/>
        <end position="381"/>
    </location>
</feature>